<accession>A0A165KZF5</accession>
<feature type="compositionally biased region" description="Basic and acidic residues" evidence="1">
    <location>
        <begin position="1"/>
        <end position="13"/>
    </location>
</feature>
<name>A0A165KZF5_9APHY</name>
<evidence type="ECO:0000313" key="3">
    <source>
        <dbReference type="Proteomes" id="UP000076727"/>
    </source>
</evidence>
<sequence>MPDTKPAETKSVDPESEAQTAPESALSAPETQPTQSASDAIDDDDFEEWKPRGPPKSTVSGGKASGVRR</sequence>
<dbReference type="EMBL" id="KV429156">
    <property type="protein sequence ID" value="KZT63795.1"/>
    <property type="molecule type" value="Genomic_DNA"/>
</dbReference>
<dbReference type="Proteomes" id="UP000076727">
    <property type="component" value="Unassembled WGS sequence"/>
</dbReference>
<dbReference type="OrthoDB" id="10455733at2759"/>
<evidence type="ECO:0000256" key="1">
    <source>
        <dbReference type="SAM" id="MobiDB-lite"/>
    </source>
</evidence>
<reference evidence="2 3" key="1">
    <citation type="journal article" date="2016" name="Mol. Biol. Evol.">
        <title>Comparative Genomics of Early-Diverging Mushroom-Forming Fungi Provides Insights into the Origins of Lignocellulose Decay Capabilities.</title>
        <authorList>
            <person name="Nagy L.G."/>
            <person name="Riley R."/>
            <person name="Tritt A."/>
            <person name="Adam C."/>
            <person name="Daum C."/>
            <person name="Floudas D."/>
            <person name="Sun H."/>
            <person name="Yadav J.S."/>
            <person name="Pangilinan J."/>
            <person name="Larsson K.H."/>
            <person name="Matsuura K."/>
            <person name="Barry K."/>
            <person name="Labutti K."/>
            <person name="Kuo R."/>
            <person name="Ohm R.A."/>
            <person name="Bhattacharya S.S."/>
            <person name="Shirouzu T."/>
            <person name="Yoshinaga Y."/>
            <person name="Martin F.M."/>
            <person name="Grigoriev I.V."/>
            <person name="Hibbett D.S."/>
        </authorList>
    </citation>
    <scope>NUCLEOTIDE SEQUENCE [LARGE SCALE GENOMIC DNA]</scope>
    <source>
        <strain evidence="2 3">L-15889</strain>
    </source>
</reference>
<evidence type="ECO:0000313" key="2">
    <source>
        <dbReference type="EMBL" id="KZT63795.1"/>
    </source>
</evidence>
<protein>
    <submittedName>
        <fullName evidence="2">Uncharacterized protein</fullName>
    </submittedName>
</protein>
<dbReference type="AlphaFoldDB" id="A0A165KZF5"/>
<gene>
    <name evidence="2" type="ORF">DAEQUDRAFT_815430</name>
</gene>
<proteinExistence type="predicted"/>
<keyword evidence="3" id="KW-1185">Reference proteome</keyword>
<feature type="region of interest" description="Disordered" evidence="1">
    <location>
        <begin position="1"/>
        <end position="69"/>
    </location>
</feature>
<feature type="compositionally biased region" description="Polar residues" evidence="1">
    <location>
        <begin position="29"/>
        <end position="38"/>
    </location>
</feature>
<organism evidence="2 3">
    <name type="scientific">Daedalea quercina L-15889</name>
    <dbReference type="NCBI Taxonomy" id="1314783"/>
    <lineage>
        <taxon>Eukaryota</taxon>
        <taxon>Fungi</taxon>
        <taxon>Dikarya</taxon>
        <taxon>Basidiomycota</taxon>
        <taxon>Agaricomycotina</taxon>
        <taxon>Agaricomycetes</taxon>
        <taxon>Polyporales</taxon>
        <taxon>Fomitopsis</taxon>
    </lineage>
</organism>